<name>A0ABV8XL01_9DEIO</name>
<sequence length="262" mass="27983">MKRGLRLMRIFVGATISAQLEYRANFLGAVLASLGEAGVALLGITLLFSQPGTQGVGGWTYREALLVTGFFMLTEGFISVFVQPNMSKIAETIRTGNMDFTLLKPIDAQFNVSTRHLNVLRFPDLLIGLGLILYAAAALPVTFGGVFLAATLYASGLVIVYSIWLGLSTTAFWFVKTQNVSELFNGVFGAARFPVTAFPVPVRFVLTFVVPVALITTVPAQALTGQLGLTLALVSPLVALGLAGLTRLLWRKAVASYTSASS</sequence>
<dbReference type="InterPro" id="IPR010390">
    <property type="entry name" value="ABC-2_transporter-like"/>
</dbReference>
<gene>
    <name evidence="2" type="ORF">ACFOZ9_03890</name>
</gene>
<keyword evidence="1" id="KW-1133">Transmembrane helix</keyword>
<accession>A0ABV8XL01</accession>
<keyword evidence="1" id="KW-0812">Transmembrane</keyword>
<evidence type="ECO:0000313" key="2">
    <source>
        <dbReference type="EMBL" id="MFC4425342.1"/>
    </source>
</evidence>
<dbReference type="PANTHER" id="PTHR36833">
    <property type="entry name" value="SLR0610 PROTEIN-RELATED"/>
    <property type="match status" value="1"/>
</dbReference>
<feature type="transmembrane region" description="Helical" evidence="1">
    <location>
        <begin position="227"/>
        <end position="250"/>
    </location>
</feature>
<dbReference type="PANTHER" id="PTHR36833:SF2">
    <property type="entry name" value="SLR0610 PROTEIN"/>
    <property type="match status" value="1"/>
</dbReference>
<feature type="transmembrane region" description="Helical" evidence="1">
    <location>
        <begin position="125"/>
        <end position="147"/>
    </location>
</feature>
<evidence type="ECO:0000256" key="1">
    <source>
        <dbReference type="SAM" id="Phobius"/>
    </source>
</evidence>
<dbReference type="Pfam" id="PF06182">
    <property type="entry name" value="ABC2_membrane_6"/>
    <property type="match status" value="1"/>
</dbReference>
<reference evidence="3" key="1">
    <citation type="journal article" date="2019" name="Int. J. Syst. Evol. Microbiol.">
        <title>The Global Catalogue of Microorganisms (GCM) 10K type strain sequencing project: providing services to taxonomists for standard genome sequencing and annotation.</title>
        <authorList>
            <consortium name="The Broad Institute Genomics Platform"/>
            <consortium name="The Broad Institute Genome Sequencing Center for Infectious Disease"/>
            <person name="Wu L."/>
            <person name="Ma J."/>
        </authorList>
    </citation>
    <scope>NUCLEOTIDE SEQUENCE [LARGE SCALE GENOMIC DNA]</scope>
    <source>
        <strain evidence="3">CCUG 56029</strain>
    </source>
</reference>
<dbReference type="EMBL" id="JBHSEH010000005">
    <property type="protein sequence ID" value="MFC4425342.1"/>
    <property type="molecule type" value="Genomic_DNA"/>
</dbReference>
<proteinExistence type="predicted"/>
<evidence type="ECO:0000313" key="3">
    <source>
        <dbReference type="Proteomes" id="UP001595998"/>
    </source>
</evidence>
<dbReference type="Proteomes" id="UP001595998">
    <property type="component" value="Unassembled WGS sequence"/>
</dbReference>
<protein>
    <submittedName>
        <fullName evidence="2">ABC transporter permease</fullName>
    </submittedName>
</protein>
<organism evidence="2 3">
    <name type="scientific">Deinococcus navajonensis</name>
    <dbReference type="NCBI Taxonomy" id="309884"/>
    <lineage>
        <taxon>Bacteria</taxon>
        <taxon>Thermotogati</taxon>
        <taxon>Deinococcota</taxon>
        <taxon>Deinococci</taxon>
        <taxon>Deinococcales</taxon>
        <taxon>Deinococcaceae</taxon>
        <taxon>Deinococcus</taxon>
    </lineage>
</organism>
<keyword evidence="3" id="KW-1185">Reference proteome</keyword>
<dbReference type="RefSeq" id="WP_380036645.1">
    <property type="nucleotide sequence ID" value="NZ_JBHSEH010000005.1"/>
</dbReference>
<feature type="transmembrane region" description="Helical" evidence="1">
    <location>
        <begin position="64"/>
        <end position="82"/>
    </location>
</feature>
<feature type="transmembrane region" description="Helical" evidence="1">
    <location>
        <begin position="153"/>
        <end position="175"/>
    </location>
</feature>
<comment type="caution">
    <text evidence="2">The sequence shown here is derived from an EMBL/GenBank/DDBJ whole genome shotgun (WGS) entry which is preliminary data.</text>
</comment>
<keyword evidence="1" id="KW-0472">Membrane</keyword>
<feature type="transmembrane region" description="Helical" evidence="1">
    <location>
        <begin position="195"/>
        <end position="215"/>
    </location>
</feature>
<feature type="transmembrane region" description="Helical" evidence="1">
    <location>
        <begin position="26"/>
        <end position="49"/>
    </location>
</feature>